<proteinExistence type="predicted"/>
<dbReference type="EMBL" id="OC939590">
    <property type="protein sequence ID" value="CAD7661720.1"/>
    <property type="molecule type" value="Genomic_DNA"/>
</dbReference>
<evidence type="ECO:0000313" key="7">
    <source>
        <dbReference type="EMBL" id="CAD7661720.1"/>
    </source>
</evidence>
<dbReference type="NCBIfam" id="TIGR03284">
    <property type="entry name" value="thym_sym"/>
    <property type="match status" value="1"/>
</dbReference>
<dbReference type="InterPro" id="IPR023451">
    <property type="entry name" value="Thymidate_synth/dCMP_Mease_dom"/>
</dbReference>
<dbReference type="AlphaFoldDB" id="A0A7R9MMC1"/>
<dbReference type="EC" id="2.1.1.45" evidence="2"/>
<dbReference type="GO" id="GO:0005739">
    <property type="term" value="C:mitochondrion"/>
    <property type="evidence" value="ECO:0007669"/>
    <property type="project" value="TreeGrafter"/>
</dbReference>
<evidence type="ECO:0000256" key="5">
    <source>
        <dbReference type="ARBA" id="ARBA00022679"/>
    </source>
</evidence>
<keyword evidence="8" id="KW-1185">Reference proteome</keyword>
<evidence type="ECO:0000256" key="3">
    <source>
        <dbReference type="ARBA" id="ARBA00015931"/>
    </source>
</evidence>
<dbReference type="GO" id="GO:0032259">
    <property type="term" value="P:methylation"/>
    <property type="evidence" value="ECO:0007669"/>
    <property type="project" value="UniProtKB-KW"/>
</dbReference>
<dbReference type="PANTHER" id="PTHR11548">
    <property type="entry name" value="THYMIDYLATE SYNTHASE 1"/>
    <property type="match status" value="1"/>
</dbReference>
<dbReference type="GO" id="GO:0005829">
    <property type="term" value="C:cytosol"/>
    <property type="evidence" value="ECO:0007669"/>
    <property type="project" value="TreeGrafter"/>
</dbReference>
<keyword evidence="4" id="KW-0489">Methyltransferase</keyword>
<evidence type="ECO:0000256" key="2">
    <source>
        <dbReference type="ARBA" id="ARBA00011947"/>
    </source>
</evidence>
<dbReference type="SUPFAM" id="SSF55831">
    <property type="entry name" value="Thymidylate synthase/dCMP hydroxymethylase"/>
    <property type="match status" value="1"/>
</dbReference>
<dbReference type="Pfam" id="PF00303">
    <property type="entry name" value="Thymidylat_synt"/>
    <property type="match status" value="1"/>
</dbReference>
<evidence type="ECO:0000259" key="6">
    <source>
        <dbReference type="Pfam" id="PF00303"/>
    </source>
</evidence>
<dbReference type="GO" id="GO:0004799">
    <property type="term" value="F:thymidylate synthase activity"/>
    <property type="evidence" value="ECO:0007669"/>
    <property type="project" value="UniProtKB-EC"/>
</dbReference>
<feature type="non-terminal residue" evidence="7">
    <location>
        <position position="1"/>
    </location>
</feature>
<accession>A0A7R9MMC1</accession>
<gene>
    <name evidence="7" type="ORF">ONB1V03_LOCUS18280</name>
</gene>
<dbReference type="GO" id="GO:0006235">
    <property type="term" value="P:dTTP biosynthetic process"/>
    <property type="evidence" value="ECO:0007669"/>
    <property type="project" value="UniProtKB-UniPathway"/>
</dbReference>
<dbReference type="InterPro" id="IPR045097">
    <property type="entry name" value="Thymidate_synth/dCMP_Mease"/>
</dbReference>
<keyword evidence="5" id="KW-0808">Transferase</keyword>
<dbReference type="PANTHER" id="PTHR11548:SF2">
    <property type="entry name" value="THYMIDYLATE SYNTHASE"/>
    <property type="match status" value="1"/>
</dbReference>
<reference evidence="7" key="1">
    <citation type="submission" date="2020-11" db="EMBL/GenBank/DDBJ databases">
        <authorList>
            <person name="Tran Van P."/>
        </authorList>
    </citation>
    <scope>NUCLEOTIDE SEQUENCE</scope>
</reference>
<dbReference type="InterPro" id="IPR036926">
    <property type="entry name" value="Thymidate_synth/dCMP_Mease_sf"/>
</dbReference>
<evidence type="ECO:0000313" key="8">
    <source>
        <dbReference type="Proteomes" id="UP000728032"/>
    </source>
</evidence>
<name>A0A7R9MMC1_9ACAR</name>
<dbReference type="Gene3D" id="3.30.572.10">
    <property type="entry name" value="Thymidylate synthase/dCMP hydroxymethylase domain"/>
    <property type="match status" value="1"/>
</dbReference>
<feature type="domain" description="Thymidylate synthase/dCMP hydroxymethylase" evidence="6">
    <location>
        <begin position="1"/>
        <end position="94"/>
    </location>
</feature>
<protein>
    <recommendedName>
        <fullName evidence="3">Thymidylate synthase</fullName>
        <ecNumber evidence="2">2.1.1.45</ecNumber>
    </recommendedName>
</protein>
<comment type="pathway">
    <text evidence="1">Pyrimidine metabolism; dTTP biosynthesis.</text>
</comment>
<evidence type="ECO:0000256" key="4">
    <source>
        <dbReference type="ARBA" id="ARBA00022603"/>
    </source>
</evidence>
<dbReference type="UniPathway" id="UPA00575"/>
<dbReference type="GO" id="GO:0006231">
    <property type="term" value="P:dTMP biosynthetic process"/>
    <property type="evidence" value="ECO:0007669"/>
    <property type="project" value="InterPro"/>
</dbReference>
<dbReference type="OrthoDB" id="766at2759"/>
<dbReference type="Proteomes" id="UP000728032">
    <property type="component" value="Unassembled WGS sequence"/>
</dbReference>
<organism evidence="7">
    <name type="scientific">Oppiella nova</name>
    <dbReference type="NCBI Taxonomy" id="334625"/>
    <lineage>
        <taxon>Eukaryota</taxon>
        <taxon>Metazoa</taxon>
        <taxon>Ecdysozoa</taxon>
        <taxon>Arthropoda</taxon>
        <taxon>Chelicerata</taxon>
        <taxon>Arachnida</taxon>
        <taxon>Acari</taxon>
        <taxon>Acariformes</taxon>
        <taxon>Sarcoptiformes</taxon>
        <taxon>Oribatida</taxon>
        <taxon>Brachypylina</taxon>
        <taxon>Oppioidea</taxon>
        <taxon>Oppiidae</taxon>
        <taxon>Oppiella</taxon>
    </lineage>
</organism>
<evidence type="ECO:0000256" key="1">
    <source>
        <dbReference type="ARBA" id="ARBA00004992"/>
    </source>
</evidence>
<dbReference type="EMBL" id="CAJPVJ010024765">
    <property type="protein sequence ID" value="CAG2178856.1"/>
    <property type="molecule type" value="Genomic_DNA"/>
</dbReference>
<dbReference type="InterPro" id="IPR000398">
    <property type="entry name" value="Thymidylate_synthase"/>
</dbReference>
<sequence length="94" mass="10757">GLGVPFNIASYSLLTHMMAHITGLKCGDFIHTIGDAHIYTDHLEPLKEQLSRTPRPFPKLVIKRKVQDIDHFTSDDFDLIDYKPYPKISMKMSV</sequence>